<gene>
    <name evidence="2" type="ORF">A3L04_06365</name>
    <name evidence="3" type="ORF">CHITON_1410</name>
</gene>
<reference evidence="4" key="2">
    <citation type="submission" date="2016-01" db="EMBL/GenBank/DDBJ databases">
        <authorList>
            <person name="Vorgias C.E."/>
        </authorList>
    </citation>
    <scope>NUCLEOTIDE SEQUENCE [LARGE SCALE GENOMIC DNA]</scope>
</reference>
<dbReference type="EMBL" id="LN999010">
    <property type="protein sequence ID" value="CUX78189.1"/>
    <property type="molecule type" value="Genomic_DNA"/>
</dbReference>
<keyword evidence="5" id="KW-1185">Reference proteome</keyword>
<evidence type="ECO:0000313" key="2">
    <source>
        <dbReference type="EMBL" id="ASJ16721.1"/>
    </source>
</evidence>
<dbReference type="EMBL" id="CP015193">
    <property type="protein sequence ID" value="ASJ16721.1"/>
    <property type="molecule type" value="Genomic_DNA"/>
</dbReference>
<dbReference type="RefSeq" id="WP_068578040.1">
    <property type="nucleotide sequence ID" value="NZ_CP015193.1"/>
</dbReference>
<organism evidence="3 4">
    <name type="scientific">Thermococcus chitonophagus</name>
    <dbReference type="NCBI Taxonomy" id="54262"/>
    <lineage>
        <taxon>Archaea</taxon>
        <taxon>Methanobacteriati</taxon>
        <taxon>Methanobacteriota</taxon>
        <taxon>Thermococci</taxon>
        <taxon>Thermococcales</taxon>
        <taxon>Thermococcaceae</taxon>
        <taxon>Thermococcus</taxon>
    </lineage>
</organism>
<evidence type="ECO:0000256" key="1">
    <source>
        <dbReference type="SAM" id="Coils"/>
    </source>
</evidence>
<reference evidence="3" key="1">
    <citation type="submission" date="2016-01" db="EMBL/GenBank/DDBJ databases">
        <authorList>
            <person name="Oliw E.H."/>
        </authorList>
    </citation>
    <scope>NUCLEOTIDE SEQUENCE</scope>
    <source>
        <strain evidence="3">1</strain>
    </source>
</reference>
<evidence type="ECO:0000313" key="3">
    <source>
        <dbReference type="EMBL" id="CUX78189.1"/>
    </source>
</evidence>
<protein>
    <submittedName>
        <fullName evidence="3">Uncharacterized protein</fullName>
    </submittedName>
</protein>
<dbReference type="GeneID" id="33322186"/>
<evidence type="ECO:0000313" key="4">
    <source>
        <dbReference type="Proteomes" id="UP000093069"/>
    </source>
</evidence>
<dbReference type="Proteomes" id="UP000093069">
    <property type="component" value="Chromosome I"/>
</dbReference>
<name>A0A160VTT0_9EURY</name>
<accession>A0A160VTT0</accession>
<reference evidence="2 5" key="3">
    <citation type="submission" date="2016-04" db="EMBL/GenBank/DDBJ databases">
        <title>Complete genome sequence of Thermococcus chitonophagus type strain GC74.</title>
        <authorList>
            <person name="Oger P.M."/>
        </authorList>
    </citation>
    <scope>NUCLEOTIDE SEQUENCE [LARGE SCALE GENOMIC DNA]</scope>
    <source>
        <strain evidence="2 5">GC74</strain>
    </source>
</reference>
<keyword evidence="1" id="KW-0175">Coiled coil</keyword>
<proteinExistence type="predicted"/>
<evidence type="ECO:0000313" key="5">
    <source>
        <dbReference type="Proteomes" id="UP000250189"/>
    </source>
</evidence>
<dbReference type="AlphaFoldDB" id="A0A160VTT0"/>
<sequence>MPLKKRWIADVPIELWHKLESMKNGRTRAELLEDLIKTLDSEKWKLIEENRKLQEELAILKEELSALKAELERYRAKR</sequence>
<feature type="coiled-coil region" evidence="1">
    <location>
        <begin position="36"/>
        <end position="77"/>
    </location>
</feature>
<dbReference type="KEGG" id="tch:CHITON_1410"/>
<dbReference type="STRING" id="54262.CHITON_1410"/>
<dbReference type="Proteomes" id="UP000250189">
    <property type="component" value="Chromosome"/>
</dbReference>